<dbReference type="Gene3D" id="4.10.240.10">
    <property type="entry name" value="Zn(2)-C6 fungal-type DNA-binding domain"/>
    <property type="match status" value="1"/>
</dbReference>
<dbReference type="PROSITE" id="PS00463">
    <property type="entry name" value="ZN2_CY6_FUNGAL_1"/>
    <property type="match status" value="1"/>
</dbReference>
<sequence>MDTPKTEPKHIACARCRDRKVKCDGAKPSCRRCVKNRASCQYVRSSKKQQQGKGEWTQHLRTFSFQPDKASSSPRPTSQSQSPPQPYISHPSHRSCFQSSSTASYPRTPSPYYLDSDHSVLVPFPTPNWTGDTYTPSLDPSSDSLDPSSLPLNPSLSFCAPGYAPDFGSPSTQTLMPLGTQPMRSYTPMSSQASEGTSASFDGVMDTPYAYSNTNYFTPPPNTTDWEPHNFTSTTYSTQNVYPPSTA</sequence>
<evidence type="ECO:0000259" key="6">
    <source>
        <dbReference type="PROSITE" id="PS50048"/>
    </source>
</evidence>
<gene>
    <name evidence="7" type="ORF">P280DRAFT_92237</name>
</gene>
<dbReference type="InterPro" id="IPR036864">
    <property type="entry name" value="Zn2-C6_fun-type_DNA-bd_sf"/>
</dbReference>
<name>A0A6A6RV50_9PLEO</name>
<proteinExistence type="predicted"/>
<dbReference type="CDD" id="cd00067">
    <property type="entry name" value="GAL4"/>
    <property type="match status" value="1"/>
</dbReference>
<dbReference type="PANTHER" id="PTHR31069">
    <property type="entry name" value="OLEATE-ACTIVATED TRANSCRIPTION FACTOR 1-RELATED"/>
    <property type="match status" value="1"/>
</dbReference>
<dbReference type="GO" id="GO:0008270">
    <property type="term" value="F:zinc ion binding"/>
    <property type="evidence" value="ECO:0007669"/>
    <property type="project" value="InterPro"/>
</dbReference>
<evidence type="ECO:0000256" key="1">
    <source>
        <dbReference type="ARBA" id="ARBA00023015"/>
    </source>
</evidence>
<dbReference type="GO" id="GO:0000981">
    <property type="term" value="F:DNA-binding transcription factor activity, RNA polymerase II-specific"/>
    <property type="evidence" value="ECO:0007669"/>
    <property type="project" value="InterPro"/>
</dbReference>
<dbReference type="SMART" id="SM00066">
    <property type="entry name" value="GAL4"/>
    <property type="match status" value="1"/>
</dbReference>
<dbReference type="Pfam" id="PF00172">
    <property type="entry name" value="Zn_clus"/>
    <property type="match status" value="1"/>
</dbReference>
<feature type="compositionally biased region" description="Polar residues" evidence="5">
    <location>
        <begin position="230"/>
        <end position="247"/>
    </location>
</feature>
<dbReference type="SUPFAM" id="SSF57701">
    <property type="entry name" value="Zn2/Cys6 DNA-binding domain"/>
    <property type="match status" value="1"/>
</dbReference>
<evidence type="ECO:0000256" key="4">
    <source>
        <dbReference type="ARBA" id="ARBA00023242"/>
    </source>
</evidence>
<dbReference type="AlphaFoldDB" id="A0A6A6RV50"/>
<dbReference type="InterPro" id="IPR001138">
    <property type="entry name" value="Zn2Cys6_DnaBD"/>
</dbReference>
<feature type="compositionally biased region" description="Low complexity" evidence="5">
    <location>
        <begin position="71"/>
        <end position="90"/>
    </location>
</feature>
<accession>A0A6A6RV50</accession>
<evidence type="ECO:0000256" key="3">
    <source>
        <dbReference type="ARBA" id="ARBA00023163"/>
    </source>
</evidence>
<evidence type="ECO:0000256" key="2">
    <source>
        <dbReference type="ARBA" id="ARBA00023125"/>
    </source>
</evidence>
<reference evidence="7" key="1">
    <citation type="journal article" date="2020" name="Stud. Mycol.">
        <title>101 Dothideomycetes genomes: a test case for predicting lifestyles and emergence of pathogens.</title>
        <authorList>
            <person name="Haridas S."/>
            <person name="Albert R."/>
            <person name="Binder M."/>
            <person name="Bloem J."/>
            <person name="Labutti K."/>
            <person name="Salamov A."/>
            <person name="Andreopoulos B."/>
            <person name="Baker S."/>
            <person name="Barry K."/>
            <person name="Bills G."/>
            <person name="Bluhm B."/>
            <person name="Cannon C."/>
            <person name="Castanera R."/>
            <person name="Culley D."/>
            <person name="Daum C."/>
            <person name="Ezra D."/>
            <person name="Gonzalez J."/>
            <person name="Henrissat B."/>
            <person name="Kuo A."/>
            <person name="Liang C."/>
            <person name="Lipzen A."/>
            <person name="Lutzoni F."/>
            <person name="Magnuson J."/>
            <person name="Mondo S."/>
            <person name="Nolan M."/>
            <person name="Ohm R."/>
            <person name="Pangilinan J."/>
            <person name="Park H.-J."/>
            <person name="Ramirez L."/>
            <person name="Alfaro M."/>
            <person name="Sun H."/>
            <person name="Tritt A."/>
            <person name="Yoshinaga Y."/>
            <person name="Zwiers L.-H."/>
            <person name="Turgeon B."/>
            <person name="Goodwin S."/>
            <person name="Spatafora J."/>
            <person name="Crous P."/>
            <person name="Grigoriev I."/>
        </authorList>
    </citation>
    <scope>NUCLEOTIDE SEQUENCE</scope>
    <source>
        <strain evidence="7">CBS 473.64</strain>
    </source>
</reference>
<dbReference type="OrthoDB" id="5069333at2759"/>
<keyword evidence="8" id="KW-1185">Reference proteome</keyword>
<dbReference type="EMBL" id="MU006791">
    <property type="protein sequence ID" value="KAF2638148.1"/>
    <property type="molecule type" value="Genomic_DNA"/>
</dbReference>
<dbReference type="PROSITE" id="PS50048">
    <property type="entry name" value="ZN2_CY6_FUNGAL_2"/>
    <property type="match status" value="1"/>
</dbReference>
<dbReference type="PANTHER" id="PTHR31069:SF32">
    <property type="entry name" value="ARGININE METABOLISM REGULATION PROTEIN II"/>
    <property type="match status" value="1"/>
</dbReference>
<protein>
    <recommendedName>
        <fullName evidence="6">Zn(2)-C6 fungal-type domain-containing protein</fullName>
    </recommendedName>
</protein>
<evidence type="ECO:0000256" key="5">
    <source>
        <dbReference type="SAM" id="MobiDB-lite"/>
    </source>
</evidence>
<dbReference type="InterPro" id="IPR050675">
    <property type="entry name" value="OAF3"/>
</dbReference>
<organism evidence="7 8">
    <name type="scientific">Massarina eburnea CBS 473.64</name>
    <dbReference type="NCBI Taxonomy" id="1395130"/>
    <lineage>
        <taxon>Eukaryota</taxon>
        <taxon>Fungi</taxon>
        <taxon>Dikarya</taxon>
        <taxon>Ascomycota</taxon>
        <taxon>Pezizomycotina</taxon>
        <taxon>Dothideomycetes</taxon>
        <taxon>Pleosporomycetidae</taxon>
        <taxon>Pleosporales</taxon>
        <taxon>Massarineae</taxon>
        <taxon>Massarinaceae</taxon>
        <taxon>Massarina</taxon>
    </lineage>
</organism>
<feature type="region of interest" description="Disordered" evidence="5">
    <location>
        <begin position="221"/>
        <end position="247"/>
    </location>
</feature>
<feature type="domain" description="Zn(2)-C6 fungal-type" evidence="6">
    <location>
        <begin position="12"/>
        <end position="42"/>
    </location>
</feature>
<keyword evidence="1" id="KW-0805">Transcription regulation</keyword>
<dbReference type="Proteomes" id="UP000799753">
    <property type="component" value="Unassembled WGS sequence"/>
</dbReference>
<evidence type="ECO:0000313" key="7">
    <source>
        <dbReference type="EMBL" id="KAF2638148.1"/>
    </source>
</evidence>
<dbReference type="GO" id="GO:0003677">
    <property type="term" value="F:DNA binding"/>
    <property type="evidence" value="ECO:0007669"/>
    <property type="project" value="UniProtKB-KW"/>
</dbReference>
<keyword evidence="2" id="KW-0238">DNA-binding</keyword>
<feature type="region of interest" description="Disordered" evidence="5">
    <location>
        <begin position="44"/>
        <end position="103"/>
    </location>
</feature>
<keyword evidence="3" id="KW-0804">Transcription</keyword>
<evidence type="ECO:0000313" key="8">
    <source>
        <dbReference type="Proteomes" id="UP000799753"/>
    </source>
</evidence>
<keyword evidence="4" id="KW-0539">Nucleus</keyword>